<evidence type="ECO:0000259" key="5">
    <source>
        <dbReference type="Pfam" id="PF07940"/>
    </source>
</evidence>
<dbReference type="PANTHER" id="PTHR39210">
    <property type="entry name" value="HEPARIN-SULFATE LYASE"/>
    <property type="match status" value="1"/>
</dbReference>
<dbReference type="InterPro" id="IPR008929">
    <property type="entry name" value="Chondroitin_lyas"/>
</dbReference>
<organism evidence="7">
    <name type="scientific">Roseihalotalea indica</name>
    <dbReference type="NCBI Taxonomy" id="2867963"/>
    <lineage>
        <taxon>Bacteria</taxon>
        <taxon>Pseudomonadati</taxon>
        <taxon>Bacteroidota</taxon>
        <taxon>Cytophagia</taxon>
        <taxon>Cytophagales</taxon>
        <taxon>Catalimonadaceae</taxon>
        <taxon>Roseihalotalea</taxon>
    </lineage>
</organism>
<evidence type="ECO:0000259" key="6">
    <source>
        <dbReference type="Pfam" id="PF16889"/>
    </source>
</evidence>
<dbReference type="PANTHER" id="PTHR39210:SF1">
    <property type="entry name" value="HEPARIN-SULFATE LYASE"/>
    <property type="match status" value="1"/>
</dbReference>
<dbReference type="EMBL" id="CP120682">
    <property type="protein sequence ID" value="WKN37975.1"/>
    <property type="molecule type" value="Genomic_DNA"/>
</dbReference>
<dbReference type="InterPro" id="IPR031680">
    <property type="entry name" value="Hepar_II_III_N"/>
</dbReference>
<evidence type="ECO:0000256" key="4">
    <source>
        <dbReference type="ARBA" id="ARBA00023239"/>
    </source>
</evidence>
<proteinExistence type="predicted"/>
<evidence type="ECO:0000256" key="1">
    <source>
        <dbReference type="ARBA" id="ARBA00004418"/>
    </source>
</evidence>
<gene>
    <name evidence="7" type="ORF">K4G66_04540</name>
</gene>
<keyword evidence="2" id="KW-0732">Signal</keyword>
<keyword evidence="3" id="KW-0574">Periplasm</keyword>
<dbReference type="SUPFAM" id="SSF48230">
    <property type="entry name" value="Chondroitin AC/alginate lyase"/>
    <property type="match status" value="1"/>
</dbReference>
<dbReference type="AlphaFoldDB" id="A0AA49JHB4"/>
<dbReference type="Gene3D" id="2.70.98.70">
    <property type="match status" value="1"/>
</dbReference>
<feature type="domain" description="Heparin-sulfate lyase N-terminal" evidence="6">
    <location>
        <begin position="58"/>
        <end position="372"/>
    </location>
</feature>
<comment type="subcellular location">
    <subcellularLocation>
        <location evidence="1">Periplasm</location>
    </subcellularLocation>
</comment>
<sequence length="735" mass="83958">MNPQRIIIKHNSLIKHITFPKLFLLYFLITHNLPAQISPTEYSLETLVQQQPTTIKTLFQELDLTRPGLQKTKSYVQQADWVAACEALLDYYQQAAPQNRFYRKPIPPSQKTDSLGEAIRRGSFTFQNVTGTVPISPSGQLDWQYLGPKEDKEWGYFLNRHQGLVELLQAYKNTGNEVYAQTCASLLLDWIKQNPPPTEDVRTVTWRQLEVGKRLSAAWPQLFYGFMATDAFAPAAKILMLSSIPAHARHIKQHHLRHENWTIMEMHGLASAALYWPEFKEANTWYKYSLEQMQHEAQYQLYPDGAQTELSVGYHYVSLNNFNKFIELLGEQQKPVPEPLHQAVEQMYNYLTYTLRPNATNPLNNDSDLRNYQDIVLDAARRYRRPDWTYIATNGQQGSSPAGPASRFFPWAGQAVLRSGWEADAQWAFFDMGPWGTAHQHNDKLHLSLSAFGQDLLVDAGRYWYRHDEWRDYFTGSASHNVILIDGYGQLPTEERAEHPISGQSSIQEVFDFCYATYDGGYGSDEQHVSSNARHSRAVVQLKEEGLWLVVDQVTTNQPREISALWHMHPNLRVRSSGQSISGTTNNLSFSITLLADLPWKTEVVRGQTQPTIQGWHSEQYNQKQEAACAIFEGTTSETQVFGWLMQAHPSDATNWQATLLKQSEQSLQIRLDNKHGDTREVIISFDPSVPATFTNGYELQGRFGMISSGQPPQVALGKLYDQHELISEDHEDGQ</sequence>
<dbReference type="GO" id="GO:0042597">
    <property type="term" value="C:periplasmic space"/>
    <property type="evidence" value="ECO:0007669"/>
    <property type="project" value="UniProtKB-SubCell"/>
</dbReference>
<dbReference type="Pfam" id="PF07940">
    <property type="entry name" value="Hepar_II_III_C"/>
    <property type="match status" value="1"/>
</dbReference>
<name>A0AA49JHB4_9BACT</name>
<evidence type="ECO:0000256" key="3">
    <source>
        <dbReference type="ARBA" id="ARBA00022764"/>
    </source>
</evidence>
<dbReference type="GO" id="GO:0016829">
    <property type="term" value="F:lyase activity"/>
    <property type="evidence" value="ECO:0007669"/>
    <property type="project" value="UniProtKB-KW"/>
</dbReference>
<evidence type="ECO:0000256" key="2">
    <source>
        <dbReference type="ARBA" id="ARBA00022729"/>
    </source>
</evidence>
<dbReference type="InterPro" id="IPR012480">
    <property type="entry name" value="Hepar_II_III_C"/>
</dbReference>
<evidence type="ECO:0000313" key="7">
    <source>
        <dbReference type="EMBL" id="WKN37975.1"/>
    </source>
</evidence>
<accession>A0AA49JHB4</accession>
<keyword evidence="4 7" id="KW-0456">Lyase</keyword>
<feature type="domain" description="Heparinase II/III-like C-terminal" evidence="5">
    <location>
        <begin position="403"/>
        <end position="644"/>
    </location>
</feature>
<protein>
    <submittedName>
        <fullName evidence="7">Alginate lyase family protein</fullName>
    </submittedName>
</protein>
<dbReference type="Gene3D" id="1.50.10.100">
    <property type="entry name" value="Chondroitin AC/alginate lyase"/>
    <property type="match status" value="1"/>
</dbReference>
<reference evidence="7" key="2">
    <citation type="journal article" date="2024" name="Antonie Van Leeuwenhoek">
        <title>Roseihalotalea indica gen. nov., sp. nov., a halophilic Bacteroidetes from mesopelagic Southwest Indian Ocean with higher carbohydrate metabolic potential.</title>
        <authorList>
            <person name="Chen B."/>
            <person name="Zhang M."/>
            <person name="Lin D."/>
            <person name="Ye J."/>
            <person name="Tang K."/>
        </authorList>
    </citation>
    <scope>NUCLEOTIDE SEQUENCE</scope>
    <source>
        <strain evidence="7">TK19036</strain>
    </source>
</reference>
<reference evidence="7" key="1">
    <citation type="journal article" date="2023" name="Comput. Struct. Biotechnol. J.">
        <title>Discovery of a novel marine Bacteroidetes with a rich repertoire of carbohydrate-active enzymes.</title>
        <authorList>
            <person name="Chen B."/>
            <person name="Liu G."/>
            <person name="Chen Q."/>
            <person name="Wang H."/>
            <person name="Liu L."/>
            <person name="Tang K."/>
        </authorList>
    </citation>
    <scope>NUCLEOTIDE SEQUENCE</scope>
    <source>
        <strain evidence="7">TK19036</strain>
    </source>
</reference>
<dbReference type="Pfam" id="PF16889">
    <property type="entry name" value="Hepar_II_III_N"/>
    <property type="match status" value="1"/>
</dbReference>